<dbReference type="GO" id="GO:0006826">
    <property type="term" value="P:iron ion transport"/>
    <property type="evidence" value="ECO:0007669"/>
    <property type="project" value="UniProtKB-KW"/>
</dbReference>
<evidence type="ECO:0000256" key="9">
    <source>
        <dbReference type="ARBA" id="ARBA00023136"/>
    </source>
</evidence>
<dbReference type="Pfam" id="PF07715">
    <property type="entry name" value="Plug"/>
    <property type="match status" value="1"/>
</dbReference>
<dbReference type="Proteomes" id="UP000064893">
    <property type="component" value="Chromosome"/>
</dbReference>
<protein>
    <recommendedName>
        <fullName evidence="12">TonB-dependent receptor plug domain-containing protein</fullName>
    </recommendedName>
</protein>
<evidence type="ECO:0000256" key="3">
    <source>
        <dbReference type="ARBA" id="ARBA00022452"/>
    </source>
</evidence>
<dbReference type="InterPro" id="IPR012910">
    <property type="entry name" value="Plug_dom"/>
</dbReference>
<dbReference type="InterPro" id="IPR036942">
    <property type="entry name" value="Beta-barrel_TonB_sf"/>
</dbReference>
<feature type="domain" description="TonB-dependent receptor plug" evidence="12">
    <location>
        <begin position="51"/>
        <end position="155"/>
    </location>
</feature>
<dbReference type="PANTHER" id="PTHR32552:SF81">
    <property type="entry name" value="TONB-DEPENDENT OUTER MEMBRANE RECEPTOR"/>
    <property type="match status" value="1"/>
</dbReference>
<proteinExistence type="inferred from homology"/>
<evidence type="ECO:0000256" key="7">
    <source>
        <dbReference type="ARBA" id="ARBA00023065"/>
    </source>
</evidence>
<comment type="subcellular location">
    <subcellularLocation>
        <location evidence="1 11">Cell outer membrane</location>
        <topology evidence="1 11">Multi-pass membrane protein</topology>
    </subcellularLocation>
</comment>
<evidence type="ECO:0000256" key="4">
    <source>
        <dbReference type="ARBA" id="ARBA00022496"/>
    </source>
</evidence>
<evidence type="ECO:0000256" key="1">
    <source>
        <dbReference type="ARBA" id="ARBA00004571"/>
    </source>
</evidence>
<keyword evidence="6" id="KW-0408">Iron</keyword>
<evidence type="ECO:0000256" key="11">
    <source>
        <dbReference type="PROSITE-ProRule" id="PRU01360"/>
    </source>
</evidence>
<evidence type="ECO:0000313" key="14">
    <source>
        <dbReference type="Proteomes" id="UP000064893"/>
    </source>
</evidence>
<name>A0A0S2I498_9BACT</name>
<accession>A0A0S2I498</accession>
<evidence type="ECO:0000256" key="5">
    <source>
        <dbReference type="ARBA" id="ARBA00022692"/>
    </source>
</evidence>
<reference evidence="13 14" key="1">
    <citation type="submission" date="2015-11" db="EMBL/GenBank/DDBJ databases">
        <title>Description and complete genome sequence of a novel strain predominating in hypersaline microbial mats and representing a new family of the Bacteriodetes phylum.</title>
        <authorList>
            <person name="Spring S."/>
            <person name="Bunk B."/>
            <person name="Sproer C."/>
            <person name="Klenk H.-P."/>
        </authorList>
    </citation>
    <scope>NUCLEOTIDE SEQUENCE [LARGE SCALE GENOMIC DNA]</scope>
    <source>
        <strain evidence="13 14">L21-Spi-D4</strain>
    </source>
</reference>
<dbReference type="InterPro" id="IPR039426">
    <property type="entry name" value="TonB-dep_rcpt-like"/>
</dbReference>
<dbReference type="Gene3D" id="2.40.170.20">
    <property type="entry name" value="TonB-dependent receptor, beta-barrel domain"/>
    <property type="match status" value="1"/>
</dbReference>
<dbReference type="EMBL" id="CP013118">
    <property type="protein sequence ID" value="ALO17174.1"/>
    <property type="molecule type" value="Genomic_DNA"/>
</dbReference>
<keyword evidence="5 11" id="KW-0812">Transmembrane</keyword>
<keyword evidence="4" id="KW-0410">Iron transport</keyword>
<evidence type="ECO:0000256" key="2">
    <source>
        <dbReference type="ARBA" id="ARBA00022448"/>
    </source>
</evidence>
<organism evidence="13 14">
    <name type="scientific">Salinivirga cyanobacteriivorans</name>
    <dbReference type="NCBI Taxonomy" id="1307839"/>
    <lineage>
        <taxon>Bacteria</taxon>
        <taxon>Pseudomonadati</taxon>
        <taxon>Bacteroidota</taxon>
        <taxon>Bacteroidia</taxon>
        <taxon>Bacteroidales</taxon>
        <taxon>Salinivirgaceae</taxon>
        <taxon>Salinivirga</taxon>
    </lineage>
</organism>
<evidence type="ECO:0000256" key="8">
    <source>
        <dbReference type="ARBA" id="ARBA00023077"/>
    </source>
</evidence>
<dbReference type="OrthoDB" id="9775095at2"/>
<evidence type="ECO:0000259" key="12">
    <source>
        <dbReference type="Pfam" id="PF07715"/>
    </source>
</evidence>
<keyword evidence="2 11" id="KW-0813">Transport</keyword>
<dbReference type="KEGG" id="blq:L21SP5_03566"/>
<keyword evidence="7" id="KW-0406">Ion transport</keyword>
<gene>
    <name evidence="13" type="ORF">L21SP5_03566</name>
</gene>
<dbReference type="GO" id="GO:0009279">
    <property type="term" value="C:cell outer membrane"/>
    <property type="evidence" value="ECO:0007669"/>
    <property type="project" value="UniProtKB-SubCell"/>
</dbReference>
<dbReference type="STRING" id="1307839.L21SP5_03566"/>
<dbReference type="PANTHER" id="PTHR32552">
    <property type="entry name" value="FERRICHROME IRON RECEPTOR-RELATED"/>
    <property type="match status" value="1"/>
</dbReference>
<keyword evidence="3 11" id="KW-1134">Transmembrane beta strand</keyword>
<evidence type="ECO:0000313" key="13">
    <source>
        <dbReference type="EMBL" id="ALO17174.1"/>
    </source>
</evidence>
<keyword evidence="8" id="KW-0798">TonB box</keyword>
<keyword evidence="9 11" id="KW-0472">Membrane</keyword>
<dbReference type="PROSITE" id="PS52016">
    <property type="entry name" value="TONB_DEPENDENT_REC_3"/>
    <property type="match status" value="1"/>
</dbReference>
<dbReference type="SUPFAM" id="SSF56935">
    <property type="entry name" value="Porins"/>
    <property type="match status" value="1"/>
</dbReference>
<dbReference type="PATRIC" id="fig|1307839.3.peg.3822"/>
<keyword evidence="10 11" id="KW-0998">Cell outer membrane</keyword>
<dbReference type="RefSeq" id="WP_057954490.1">
    <property type="nucleotide sequence ID" value="NZ_CP013118.1"/>
</dbReference>
<keyword evidence="14" id="KW-1185">Reference proteome</keyword>
<comment type="similarity">
    <text evidence="11">Belongs to the TonB-dependent receptor family.</text>
</comment>
<evidence type="ECO:0000256" key="6">
    <source>
        <dbReference type="ARBA" id="ARBA00023004"/>
    </source>
</evidence>
<evidence type="ECO:0000256" key="10">
    <source>
        <dbReference type="ARBA" id="ARBA00023237"/>
    </source>
</evidence>
<sequence length="694" mass="78717">MRTIFTLLVLTLVPYTLFSQLMSIGAPDTTKTPSVELGEIVISGSKNNMKLKNLPSSVSLMTQTTIQDDNINNLADVTAIAPGVFMPDYGSKLTSPIYIRGIGSRINAPGVGLYVDGVPYFEKSAFNFNFFDIERIEILRGPQGTLYGRNTIGGVINIKTLSPFDFQGAKAKIGLGSYGQYEANAGYYHQFNEKFGVSLSAIYNKGDGFYTNEYTDKQVDESETLGFRNKIIWKPTEKLTISSIASFEHSDEGGYPYAVYDSVEGEAMPINYNEYSSFLRNMFSEALIFKYEADNLDIKLTSSYQMLDGQQEIDQDFTPDSVYFVVQEELQHMQSNELIIRSKDNATYNWLFGAFQFSQQFDKTVDVTIHTPGMTVLKEYDHQIMGGALFHQSELTLGNLTLTGGLRVDLEKDKQDYTYDRIMAGTTTPVDDTTASREYFEILPKIAANYRFNGTNIYATIARGYKTGGFNSSFDEDHPEHMEFESEYSMNYEVGVKTSLINKQLYADFALYYIDWDNQQIYESNPSGRGSHLTNAGQSISQGVELTLKTVPFCGYVTTVTYAYNHATFESYEVNDSVNYNGNFIPYAPRHTISARFSKSYELRHSNILDKIRISLLYTGVGKIYWDETNRTSQKFYNLFSTKVSFIKDKFGLNFWRKNLLETEYHSFAFDALGNQYVQPGKPSRYGFSLTYNF</sequence>
<dbReference type="AlphaFoldDB" id="A0A0S2I498"/>